<keyword evidence="6" id="KW-0564">Palmitate</keyword>
<dbReference type="EMBL" id="JBEVYD010000005">
    <property type="protein sequence ID" value="KAL3233118.1"/>
    <property type="molecule type" value="Genomic_DNA"/>
</dbReference>
<keyword evidence="2 10" id="KW-0808">Transferase</keyword>
<comment type="subcellular location">
    <subcellularLocation>
        <location evidence="1">Membrane</location>
        <topology evidence="1">Multi-pass membrane protein</topology>
    </subcellularLocation>
</comment>
<dbReference type="InterPro" id="IPR039859">
    <property type="entry name" value="PFA4/ZDH16/20/ERF2-like"/>
</dbReference>
<evidence type="ECO:0000256" key="1">
    <source>
        <dbReference type="ARBA" id="ARBA00004141"/>
    </source>
</evidence>
<comment type="caution">
    <text evidence="12">The sequence shown here is derived from an EMBL/GenBank/DDBJ whole genome shotgun (WGS) entry which is preliminary data.</text>
</comment>
<evidence type="ECO:0000313" key="12">
    <source>
        <dbReference type="EMBL" id="KAL3233118.1"/>
    </source>
</evidence>
<feature type="transmembrane region" description="Helical" evidence="10">
    <location>
        <begin position="20"/>
        <end position="52"/>
    </location>
</feature>
<evidence type="ECO:0000256" key="4">
    <source>
        <dbReference type="ARBA" id="ARBA00022989"/>
    </source>
</evidence>
<gene>
    <name evidence="12" type="ORF">RNJ44_05034</name>
</gene>
<dbReference type="Proteomes" id="UP001623330">
    <property type="component" value="Unassembled WGS sequence"/>
</dbReference>
<evidence type="ECO:0000259" key="11">
    <source>
        <dbReference type="Pfam" id="PF01529"/>
    </source>
</evidence>
<keyword evidence="4 10" id="KW-1133">Transmembrane helix</keyword>
<evidence type="ECO:0000256" key="10">
    <source>
        <dbReference type="RuleBase" id="RU079119"/>
    </source>
</evidence>
<proteinExistence type="inferred from homology"/>
<evidence type="ECO:0000256" key="5">
    <source>
        <dbReference type="ARBA" id="ARBA00023136"/>
    </source>
</evidence>
<protein>
    <recommendedName>
        <fullName evidence="10">Palmitoyltransferase</fullName>
        <ecNumber evidence="10">2.3.1.225</ecNumber>
    </recommendedName>
</protein>
<evidence type="ECO:0000313" key="13">
    <source>
        <dbReference type="Proteomes" id="UP001623330"/>
    </source>
</evidence>
<comment type="similarity">
    <text evidence="10">Belongs to the DHHC palmitoyltransferase family.</text>
</comment>
<evidence type="ECO:0000256" key="2">
    <source>
        <dbReference type="ARBA" id="ARBA00022679"/>
    </source>
</evidence>
<keyword evidence="3 10" id="KW-0812">Transmembrane</keyword>
<evidence type="ECO:0000256" key="8">
    <source>
        <dbReference type="ARBA" id="ARBA00023315"/>
    </source>
</evidence>
<accession>A0ABR4NWR6</accession>
<evidence type="ECO:0000256" key="6">
    <source>
        <dbReference type="ARBA" id="ARBA00023139"/>
    </source>
</evidence>
<keyword evidence="5 10" id="KW-0472">Membrane</keyword>
<name>A0ABR4NWR6_9SACH</name>
<keyword evidence="8 10" id="KW-0012">Acyltransferase</keyword>
<reference evidence="12 13" key="1">
    <citation type="submission" date="2024-05" db="EMBL/GenBank/DDBJ databases">
        <title>Long read based assembly of the Candida bracarensis genome reveals expanded adhesin content.</title>
        <authorList>
            <person name="Marcet-Houben M."/>
            <person name="Ksiezopolska E."/>
            <person name="Gabaldon T."/>
        </authorList>
    </citation>
    <scope>NUCLEOTIDE SEQUENCE [LARGE SCALE GENOMIC DNA]</scope>
    <source>
        <strain evidence="12 13">CBM6</strain>
    </source>
</reference>
<dbReference type="EC" id="2.3.1.225" evidence="10"/>
<feature type="transmembrane region" description="Helical" evidence="10">
    <location>
        <begin position="152"/>
        <end position="175"/>
    </location>
</feature>
<organism evidence="12 13">
    <name type="scientific">Nakaseomyces bracarensis</name>
    <dbReference type="NCBI Taxonomy" id="273131"/>
    <lineage>
        <taxon>Eukaryota</taxon>
        <taxon>Fungi</taxon>
        <taxon>Dikarya</taxon>
        <taxon>Ascomycota</taxon>
        <taxon>Saccharomycotina</taxon>
        <taxon>Saccharomycetes</taxon>
        <taxon>Saccharomycetales</taxon>
        <taxon>Saccharomycetaceae</taxon>
        <taxon>Nakaseomyces</taxon>
    </lineage>
</organism>
<keyword evidence="7" id="KW-0449">Lipoprotein</keyword>
<keyword evidence="13" id="KW-1185">Reference proteome</keyword>
<sequence>MRYGLALTKLFPKCLTTGIYLWSGYAAISSITIISTRTVAFAVAGITLVALYTYYKIIFVGPGTTIDFPSLKVRDMHAAENGLELPPEFVTKRSFTLKKDGRFRICVVCHSWKPDRCHHCSSCNQCILKMDHHCPWFAECVGYRNQKYFIQFLLYSITYSILILIVTSLELYSWFQEEGFEKELIDFTLLALWLLAVVISISLGIFTIFSIAQLCLNQTTIELYRLRRYKEEIAFLNEFSNEPIKGAVNIFDLGSWKANWKDVMGTNLIEWCLPIRNSRSSSDGNGLFFNVNKNIKNNLAESMDLQDRLLRRVTPRNSLDIERQ</sequence>
<dbReference type="PROSITE" id="PS50216">
    <property type="entry name" value="DHHC"/>
    <property type="match status" value="1"/>
</dbReference>
<evidence type="ECO:0000256" key="3">
    <source>
        <dbReference type="ARBA" id="ARBA00022692"/>
    </source>
</evidence>
<comment type="catalytic activity">
    <reaction evidence="9 10">
        <text>L-cysteinyl-[protein] + hexadecanoyl-CoA = S-hexadecanoyl-L-cysteinyl-[protein] + CoA</text>
        <dbReference type="Rhea" id="RHEA:36683"/>
        <dbReference type="Rhea" id="RHEA-COMP:10131"/>
        <dbReference type="Rhea" id="RHEA-COMP:11032"/>
        <dbReference type="ChEBI" id="CHEBI:29950"/>
        <dbReference type="ChEBI" id="CHEBI:57287"/>
        <dbReference type="ChEBI" id="CHEBI:57379"/>
        <dbReference type="ChEBI" id="CHEBI:74151"/>
        <dbReference type="EC" id="2.3.1.225"/>
    </reaction>
</comment>
<dbReference type="Pfam" id="PF01529">
    <property type="entry name" value="DHHC"/>
    <property type="match status" value="1"/>
</dbReference>
<dbReference type="PANTHER" id="PTHR12246">
    <property type="entry name" value="PALMITOYLTRANSFERASE ZDHHC16"/>
    <property type="match status" value="1"/>
</dbReference>
<evidence type="ECO:0000256" key="9">
    <source>
        <dbReference type="ARBA" id="ARBA00048048"/>
    </source>
</evidence>
<evidence type="ECO:0000256" key="7">
    <source>
        <dbReference type="ARBA" id="ARBA00023288"/>
    </source>
</evidence>
<feature type="domain" description="Palmitoyltransferase DHHC" evidence="11">
    <location>
        <begin position="102"/>
        <end position="224"/>
    </location>
</feature>
<dbReference type="InterPro" id="IPR001594">
    <property type="entry name" value="Palmitoyltrfase_DHHC"/>
</dbReference>
<comment type="domain">
    <text evidence="10">The DHHC domain is required for palmitoyltransferase activity.</text>
</comment>
<feature type="transmembrane region" description="Helical" evidence="10">
    <location>
        <begin position="187"/>
        <end position="216"/>
    </location>
</feature>